<gene>
    <name evidence="7" type="ORF">SAMN05216215_105430</name>
</gene>
<dbReference type="SUPFAM" id="SSF53850">
    <property type="entry name" value="Periplasmic binding protein-like II"/>
    <property type="match status" value="1"/>
</dbReference>
<dbReference type="PRINTS" id="PR00039">
    <property type="entry name" value="HTHLYSR"/>
</dbReference>
<evidence type="ECO:0000256" key="5">
    <source>
        <dbReference type="ARBA" id="ARBA00023163"/>
    </source>
</evidence>
<dbReference type="GO" id="GO:0003700">
    <property type="term" value="F:DNA-binding transcription factor activity"/>
    <property type="evidence" value="ECO:0007669"/>
    <property type="project" value="InterPro"/>
</dbReference>
<dbReference type="InterPro" id="IPR036388">
    <property type="entry name" value="WH-like_DNA-bd_sf"/>
</dbReference>
<keyword evidence="5" id="KW-0804">Transcription</keyword>
<dbReference type="GO" id="GO:2000142">
    <property type="term" value="P:regulation of DNA-templated transcription initiation"/>
    <property type="evidence" value="ECO:0007669"/>
    <property type="project" value="TreeGrafter"/>
</dbReference>
<dbReference type="Proteomes" id="UP000199529">
    <property type="component" value="Unassembled WGS sequence"/>
</dbReference>
<dbReference type="Pfam" id="PF00126">
    <property type="entry name" value="HTH_1"/>
    <property type="match status" value="1"/>
</dbReference>
<organism evidence="7 8">
    <name type="scientific">Saccharopolyspora shandongensis</name>
    <dbReference type="NCBI Taxonomy" id="418495"/>
    <lineage>
        <taxon>Bacteria</taxon>
        <taxon>Bacillati</taxon>
        <taxon>Actinomycetota</taxon>
        <taxon>Actinomycetes</taxon>
        <taxon>Pseudonocardiales</taxon>
        <taxon>Pseudonocardiaceae</taxon>
        <taxon>Saccharopolyspora</taxon>
    </lineage>
</organism>
<dbReference type="RefSeq" id="WP_093275412.1">
    <property type="nucleotide sequence ID" value="NZ_FNOK01000054.1"/>
</dbReference>
<dbReference type="InterPro" id="IPR005119">
    <property type="entry name" value="LysR_subst-bd"/>
</dbReference>
<dbReference type="STRING" id="418495.SAMN05216215_105430"/>
<evidence type="ECO:0000256" key="4">
    <source>
        <dbReference type="ARBA" id="ARBA00023159"/>
    </source>
</evidence>
<evidence type="ECO:0000256" key="3">
    <source>
        <dbReference type="ARBA" id="ARBA00023125"/>
    </source>
</evidence>
<evidence type="ECO:0000256" key="1">
    <source>
        <dbReference type="ARBA" id="ARBA00009437"/>
    </source>
</evidence>
<dbReference type="PANTHER" id="PTHR30293:SF0">
    <property type="entry name" value="NITROGEN ASSIMILATION REGULATORY PROTEIN NAC"/>
    <property type="match status" value="1"/>
</dbReference>
<reference evidence="8" key="1">
    <citation type="submission" date="2016-10" db="EMBL/GenBank/DDBJ databases">
        <authorList>
            <person name="Varghese N."/>
            <person name="Submissions S."/>
        </authorList>
    </citation>
    <scope>NUCLEOTIDE SEQUENCE [LARGE SCALE GENOMIC DNA]</scope>
    <source>
        <strain evidence="8">CGMCC 4.3530</strain>
    </source>
</reference>
<dbReference type="PROSITE" id="PS50931">
    <property type="entry name" value="HTH_LYSR"/>
    <property type="match status" value="1"/>
</dbReference>
<dbReference type="Gene3D" id="1.10.10.10">
    <property type="entry name" value="Winged helix-like DNA-binding domain superfamily/Winged helix DNA-binding domain"/>
    <property type="match status" value="1"/>
</dbReference>
<sequence>MDIAHLRDFITVVDSGSLTRAAARLYVSQPALSQRIAHLEAELGVRLLERGPRGVTPTAAGRALYRDAQRLVRQFDRIAGDVLSGDQIHGPVAVGLPTTVSVRLAPALFSWTKAHHPGIHLQLFESMSGYIQELLTLGRLDLAVLYRDDDTVRPAETPLYSEDLFLIGQPKPPAADADEIRLVDLHDTPLVVPGGRSNLRALIDRAFAAQDLVPSIVADVDSLGSMIRIAAGGEACTILPLSSVADQANHRELGVRRIRNPVISRSVAICNAVEYYPSRDAVAAVQEGITVVTRQMAAAGEWPGIRLA</sequence>
<evidence type="ECO:0000313" key="8">
    <source>
        <dbReference type="Proteomes" id="UP000199529"/>
    </source>
</evidence>
<dbReference type="SUPFAM" id="SSF46785">
    <property type="entry name" value="Winged helix' DNA-binding domain"/>
    <property type="match status" value="1"/>
</dbReference>
<protein>
    <submittedName>
        <fullName evidence="7">Transcriptional regulator, LysR family</fullName>
    </submittedName>
</protein>
<evidence type="ECO:0000313" key="7">
    <source>
        <dbReference type="EMBL" id="SDZ25191.1"/>
    </source>
</evidence>
<dbReference type="InterPro" id="IPR000847">
    <property type="entry name" value="LysR_HTH_N"/>
</dbReference>
<dbReference type="GO" id="GO:0003677">
    <property type="term" value="F:DNA binding"/>
    <property type="evidence" value="ECO:0007669"/>
    <property type="project" value="UniProtKB-KW"/>
</dbReference>
<dbReference type="PANTHER" id="PTHR30293">
    <property type="entry name" value="TRANSCRIPTIONAL REGULATORY PROTEIN NAC-RELATED"/>
    <property type="match status" value="1"/>
</dbReference>
<dbReference type="FunFam" id="1.10.10.10:FF:000001">
    <property type="entry name" value="LysR family transcriptional regulator"/>
    <property type="match status" value="1"/>
</dbReference>
<dbReference type="OrthoDB" id="3181812at2"/>
<accession>A0A1H3RIZ0</accession>
<dbReference type="AlphaFoldDB" id="A0A1H3RIZ0"/>
<dbReference type="Gene3D" id="3.40.190.290">
    <property type="match status" value="1"/>
</dbReference>
<dbReference type="EMBL" id="FNOK01000054">
    <property type="protein sequence ID" value="SDZ25191.1"/>
    <property type="molecule type" value="Genomic_DNA"/>
</dbReference>
<name>A0A1H3RIZ0_9PSEU</name>
<evidence type="ECO:0000259" key="6">
    <source>
        <dbReference type="PROSITE" id="PS50931"/>
    </source>
</evidence>
<dbReference type="Pfam" id="PF03466">
    <property type="entry name" value="LysR_substrate"/>
    <property type="match status" value="1"/>
</dbReference>
<feature type="domain" description="HTH lysR-type" evidence="6">
    <location>
        <begin position="1"/>
        <end position="58"/>
    </location>
</feature>
<proteinExistence type="inferred from homology"/>
<dbReference type="InterPro" id="IPR036390">
    <property type="entry name" value="WH_DNA-bd_sf"/>
</dbReference>
<comment type="similarity">
    <text evidence="1">Belongs to the LysR transcriptional regulatory family.</text>
</comment>
<evidence type="ECO:0000256" key="2">
    <source>
        <dbReference type="ARBA" id="ARBA00023015"/>
    </source>
</evidence>
<keyword evidence="4" id="KW-0010">Activator</keyword>
<keyword evidence="8" id="KW-1185">Reference proteome</keyword>
<keyword evidence="3" id="KW-0238">DNA-binding</keyword>
<keyword evidence="2" id="KW-0805">Transcription regulation</keyword>